<sequence>MKKILLILLLFCGGLNAQKGLALASSDQLLEDATLWLTESYKKDGVEETRQTLNQITSKSRGKLPYWIAAVELELQEGNPQIALGLLHKSLRFNPDHQALLQYREGLTEALHRGKAWTSLQDKELQDLPSQQEFRINTAAQSRVFTEYYTPQFQNSLGVSCKYDKGSVLLRANYAYRFEENALQIESDWYPKLSDKAYLYVNYGYSGTSLFPTHRAGLEYFTNLPNAWEASLGARFLSFAEGNVGIYTVSTGYYYGNYYSSLRAFFVPKEQGRPGISASIKTRKYLKTAFQYLDLELGAGYDTEFQQQFLNGAIATQTQLYIQQQFLSLGYNQWNQESKTGYRIDLRADRLELPFLPDNYTWSATLGIQYQWGF</sequence>
<dbReference type="Proteomes" id="UP000239366">
    <property type="component" value="Unassembled WGS sequence"/>
</dbReference>
<comment type="caution">
    <text evidence="3">The sequence shown here is derived from an EMBL/GenBank/DDBJ whole genome shotgun (WGS) entry which is preliminary data.</text>
</comment>
<keyword evidence="4" id="KW-1185">Reference proteome</keyword>
<feature type="signal peptide" evidence="1">
    <location>
        <begin position="1"/>
        <end position="17"/>
    </location>
</feature>
<evidence type="ECO:0000313" key="3">
    <source>
        <dbReference type="EMBL" id="PQJ15025.1"/>
    </source>
</evidence>
<feature type="domain" description="YaiO beta-barrel" evidence="2">
    <location>
        <begin position="136"/>
        <end position="303"/>
    </location>
</feature>
<proteinExistence type="predicted"/>
<dbReference type="Pfam" id="PF19413">
    <property type="entry name" value="YaiO"/>
    <property type="match status" value="1"/>
</dbReference>
<feature type="chain" id="PRO_5015639799" description="YaiO beta-barrel domain-containing protein" evidence="1">
    <location>
        <begin position="18"/>
        <end position="374"/>
    </location>
</feature>
<organism evidence="3 4">
    <name type="scientific">Aureicoccus marinus</name>
    <dbReference type="NCBI Taxonomy" id="754435"/>
    <lineage>
        <taxon>Bacteria</taxon>
        <taxon>Pseudomonadati</taxon>
        <taxon>Bacteroidota</taxon>
        <taxon>Flavobacteriia</taxon>
        <taxon>Flavobacteriales</taxon>
        <taxon>Flavobacteriaceae</taxon>
        <taxon>Aureicoccus</taxon>
    </lineage>
</organism>
<dbReference type="OrthoDB" id="742239at2"/>
<dbReference type="InterPro" id="IPR030887">
    <property type="entry name" value="Beta-barrel_YaiO"/>
</dbReference>
<evidence type="ECO:0000259" key="2">
    <source>
        <dbReference type="Pfam" id="PF19413"/>
    </source>
</evidence>
<protein>
    <recommendedName>
        <fullName evidence="2">YaiO beta-barrel domain-containing protein</fullName>
    </recommendedName>
</protein>
<dbReference type="EMBL" id="MQVX01000001">
    <property type="protein sequence ID" value="PQJ15025.1"/>
    <property type="molecule type" value="Genomic_DNA"/>
</dbReference>
<dbReference type="RefSeq" id="WP_105000677.1">
    <property type="nucleotide sequence ID" value="NZ_MQVX01000001.1"/>
</dbReference>
<dbReference type="AlphaFoldDB" id="A0A2S7T698"/>
<evidence type="ECO:0000256" key="1">
    <source>
        <dbReference type="SAM" id="SignalP"/>
    </source>
</evidence>
<accession>A0A2S7T698</accession>
<keyword evidence="1" id="KW-0732">Signal</keyword>
<gene>
    <name evidence="3" type="ORF">BST99_04115</name>
</gene>
<evidence type="ECO:0000313" key="4">
    <source>
        <dbReference type="Proteomes" id="UP000239366"/>
    </source>
</evidence>
<reference evidence="4" key="1">
    <citation type="submission" date="2016-11" db="EMBL/GenBank/DDBJ databases">
        <title>Trade-off between light-utilization and light-protection in marine flavobacteria.</title>
        <authorList>
            <person name="Kumagai Y."/>
            <person name="Yoshizawa S."/>
            <person name="Kogure K."/>
        </authorList>
    </citation>
    <scope>NUCLEOTIDE SEQUENCE [LARGE SCALE GENOMIC DNA]</scope>
    <source>
        <strain evidence="4">SG-18</strain>
    </source>
</reference>
<name>A0A2S7T698_9FLAO</name>
<dbReference type="NCBIfam" id="TIGR04390">
    <property type="entry name" value="OMP_YaiO_dom"/>
    <property type="match status" value="1"/>
</dbReference>